<organism evidence="1 2">
    <name type="scientific">Nitrosococcus halophilus (strain Nc4)</name>
    <dbReference type="NCBI Taxonomy" id="472759"/>
    <lineage>
        <taxon>Bacteria</taxon>
        <taxon>Pseudomonadati</taxon>
        <taxon>Pseudomonadota</taxon>
        <taxon>Gammaproteobacteria</taxon>
        <taxon>Chromatiales</taxon>
        <taxon>Chromatiaceae</taxon>
        <taxon>Nitrosococcus</taxon>
    </lineage>
</organism>
<dbReference type="Proteomes" id="UP000001844">
    <property type="component" value="Chromosome"/>
</dbReference>
<dbReference type="HOGENOM" id="CLU_1140935_0_0_6"/>
<name>D5BVE9_NITHN</name>
<protein>
    <recommendedName>
        <fullName evidence="3">Methyltransferase type 11</fullName>
    </recommendedName>
</protein>
<dbReference type="KEGG" id="nhl:Nhal_0384"/>
<gene>
    <name evidence="1" type="ordered locus">Nhal_0384</name>
</gene>
<dbReference type="RefSeq" id="WP_013031473.1">
    <property type="nucleotide sequence ID" value="NC_013960.1"/>
</dbReference>
<evidence type="ECO:0008006" key="3">
    <source>
        <dbReference type="Google" id="ProtNLM"/>
    </source>
</evidence>
<dbReference type="AlphaFoldDB" id="D5BVE9"/>
<keyword evidence="2" id="KW-1185">Reference proteome</keyword>
<dbReference type="SUPFAM" id="SSF53335">
    <property type="entry name" value="S-adenosyl-L-methionine-dependent methyltransferases"/>
    <property type="match status" value="1"/>
</dbReference>
<dbReference type="eggNOG" id="COG0500">
    <property type="taxonomic scope" value="Bacteria"/>
</dbReference>
<dbReference type="Gene3D" id="3.40.50.150">
    <property type="entry name" value="Vaccinia Virus protein VP39"/>
    <property type="match status" value="1"/>
</dbReference>
<dbReference type="Pfam" id="PF13489">
    <property type="entry name" value="Methyltransf_23"/>
    <property type="match status" value="1"/>
</dbReference>
<dbReference type="OrthoDB" id="9773188at2"/>
<proteinExistence type="predicted"/>
<dbReference type="CDD" id="cd02440">
    <property type="entry name" value="AdoMet_MTases"/>
    <property type="match status" value="1"/>
</dbReference>
<sequence>MDENIQNQKYAPSVQYDGFNYVLSDEFQKNSKIETENWDKEWMRYFSLGKDYSFYYYDMDTNNYALSVSPSKISEFSPEQTYHAKFFREIKGRVWAYGSDLVDRDILEMGCGPGIFGRISGRFAKSYTGIDISLFALYIARLTSPKKKCNYHHLYDPSSIKHLSKRFDTSFGRNFFIHHNYNDSLWILRFLRDLTKSGGVIIADFHCEPALVDGHRRVMAADSLRKNYPSALFNFMDNDIDKISQEAHLTLEAIDYVPEEACRFARLRV</sequence>
<accession>D5BVE9</accession>
<evidence type="ECO:0000313" key="1">
    <source>
        <dbReference type="EMBL" id="ADE13577.1"/>
    </source>
</evidence>
<evidence type="ECO:0000313" key="2">
    <source>
        <dbReference type="Proteomes" id="UP000001844"/>
    </source>
</evidence>
<dbReference type="EMBL" id="CP001798">
    <property type="protein sequence ID" value="ADE13577.1"/>
    <property type="molecule type" value="Genomic_DNA"/>
</dbReference>
<reference evidence="2" key="1">
    <citation type="submission" date="2010-04" db="EMBL/GenBank/DDBJ databases">
        <title>Complete genome sequence of Nitrosococcus halophilus Nc4, a salt-adapted, aerobic obligate ammonia-oxidizing sulfur purple bacterium.</title>
        <authorList>
            <consortium name="US DOE Joint Genome Institute"/>
            <person name="Campbell M.A."/>
            <person name="Malfatti S.A."/>
            <person name="Chain P.S.G."/>
            <person name="Heidelberg J.F."/>
            <person name="Ward B.B."/>
            <person name="Klotz M.G."/>
        </authorList>
    </citation>
    <scope>NUCLEOTIDE SEQUENCE [LARGE SCALE GENOMIC DNA]</scope>
    <source>
        <strain evidence="2">Nc4</strain>
    </source>
</reference>
<dbReference type="InterPro" id="IPR029063">
    <property type="entry name" value="SAM-dependent_MTases_sf"/>
</dbReference>